<keyword evidence="12" id="KW-0206">Cytoskeleton</keyword>
<dbReference type="FunCoup" id="A0A674N3I5">
    <property type="interactions" value="1717"/>
</dbReference>
<accession>A0A674N3I5</accession>
<evidence type="ECO:0000256" key="5">
    <source>
        <dbReference type="ARBA" id="ARBA00022475"/>
    </source>
</evidence>
<gene>
    <name evidence="17" type="primary">septin2</name>
</gene>
<comment type="subcellular location">
    <subcellularLocation>
        <location evidence="3">Cell projection</location>
        <location evidence="3">Cilium membrane</location>
    </subcellularLocation>
    <subcellularLocation>
        <location evidence="4">Cleavage furrow</location>
    </subcellularLocation>
    <subcellularLocation>
        <location evidence="1">Cytoplasm</location>
        <location evidence="1">Cytoskeleton</location>
        <location evidence="1">Spindle</location>
    </subcellularLocation>
    <subcellularLocation>
        <location evidence="2">Midbody</location>
    </subcellularLocation>
</comment>
<organism evidence="17 18">
    <name type="scientific">Takifugu rubripes</name>
    <name type="common">Japanese pufferfish</name>
    <name type="synonym">Fugu rubripes</name>
    <dbReference type="NCBI Taxonomy" id="31033"/>
    <lineage>
        <taxon>Eukaryota</taxon>
        <taxon>Metazoa</taxon>
        <taxon>Chordata</taxon>
        <taxon>Craniata</taxon>
        <taxon>Vertebrata</taxon>
        <taxon>Euteleostomi</taxon>
        <taxon>Actinopterygii</taxon>
        <taxon>Neopterygii</taxon>
        <taxon>Teleostei</taxon>
        <taxon>Neoteleostei</taxon>
        <taxon>Acanthomorphata</taxon>
        <taxon>Eupercaria</taxon>
        <taxon>Tetraodontiformes</taxon>
        <taxon>Tetradontoidea</taxon>
        <taxon>Tetraodontidae</taxon>
        <taxon>Takifugu</taxon>
    </lineage>
</organism>
<dbReference type="InterPro" id="IPR008113">
    <property type="entry name" value="Septin2"/>
</dbReference>
<evidence type="ECO:0000256" key="3">
    <source>
        <dbReference type="ARBA" id="ARBA00004309"/>
    </source>
</evidence>
<dbReference type="GO" id="GO:0005525">
    <property type="term" value="F:GTP binding"/>
    <property type="evidence" value="ECO:0007669"/>
    <property type="project" value="UniProtKB-KW"/>
</dbReference>
<evidence type="ECO:0000256" key="10">
    <source>
        <dbReference type="ARBA" id="ARBA00023134"/>
    </source>
</evidence>
<evidence type="ECO:0000256" key="8">
    <source>
        <dbReference type="ARBA" id="ARBA00022741"/>
    </source>
</evidence>
<dbReference type="GO" id="GO:0030496">
    <property type="term" value="C:midbody"/>
    <property type="evidence" value="ECO:0007669"/>
    <property type="project" value="UniProtKB-SubCell"/>
</dbReference>
<evidence type="ECO:0000313" key="17">
    <source>
        <dbReference type="Ensembl" id="ENSTRUP00000068247.1"/>
    </source>
</evidence>
<reference evidence="17" key="2">
    <citation type="submission" date="2025-08" db="UniProtKB">
        <authorList>
            <consortium name="Ensembl"/>
        </authorList>
    </citation>
    <scope>IDENTIFICATION</scope>
</reference>
<evidence type="ECO:0000256" key="13">
    <source>
        <dbReference type="ARBA" id="ARBA00023273"/>
    </source>
</evidence>
<dbReference type="PRINTS" id="PR01740">
    <property type="entry name" value="SEPTIN2"/>
</dbReference>
<dbReference type="GO" id="GO:0060170">
    <property type="term" value="C:ciliary membrane"/>
    <property type="evidence" value="ECO:0007669"/>
    <property type="project" value="UniProtKB-SubCell"/>
</dbReference>
<keyword evidence="9" id="KW-0498">Mitosis</keyword>
<dbReference type="GO" id="GO:0005819">
    <property type="term" value="C:spindle"/>
    <property type="evidence" value="ECO:0007669"/>
    <property type="project" value="UniProtKB-SubCell"/>
</dbReference>
<dbReference type="CDD" id="cd01850">
    <property type="entry name" value="CDC_Septin"/>
    <property type="match status" value="1"/>
</dbReference>
<keyword evidence="10 15" id="KW-0342">GTP-binding</keyword>
<evidence type="ECO:0000256" key="6">
    <source>
        <dbReference type="ARBA" id="ARBA00022490"/>
    </source>
</evidence>
<evidence type="ECO:0000259" key="16">
    <source>
        <dbReference type="PROSITE" id="PS51719"/>
    </source>
</evidence>
<reference evidence="17 18" key="1">
    <citation type="journal article" date="2011" name="Genome Biol. Evol.">
        <title>Integration of the genetic map and genome assembly of fugu facilitates insights into distinct features of genome evolution in teleosts and mammals.</title>
        <authorList>
            <person name="Kai W."/>
            <person name="Kikuchi K."/>
            <person name="Tohari S."/>
            <person name="Chew A.K."/>
            <person name="Tay A."/>
            <person name="Fujiwara A."/>
            <person name="Hosoya S."/>
            <person name="Suetake H."/>
            <person name="Naruse K."/>
            <person name="Brenner S."/>
            <person name="Suzuki Y."/>
            <person name="Venkatesh B."/>
        </authorList>
    </citation>
    <scope>NUCLEOTIDE SEQUENCE [LARGE SCALE GENOMIC DNA]</scope>
</reference>
<dbReference type="SUPFAM" id="SSF52540">
    <property type="entry name" value="P-loop containing nucleoside triphosphate hydrolases"/>
    <property type="match status" value="1"/>
</dbReference>
<dbReference type="Pfam" id="PF00735">
    <property type="entry name" value="Septin"/>
    <property type="match status" value="1"/>
</dbReference>
<feature type="domain" description="Septin-type G" evidence="16">
    <location>
        <begin position="67"/>
        <end position="339"/>
    </location>
</feature>
<evidence type="ECO:0000256" key="11">
    <source>
        <dbReference type="ARBA" id="ARBA00023136"/>
    </source>
</evidence>
<evidence type="ECO:0000256" key="1">
    <source>
        <dbReference type="ARBA" id="ARBA00004186"/>
    </source>
</evidence>
<name>A0A674N3I5_TAKRU</name>
<dbReference type="GO" id="GO:0005737">
    <property type="term" value="C:cytoplasm"/>
    <property type="evidence" value="ECO:0007669"/>
    <property type="project" value="UniProtKB-ARBA"/>
</dbReference>
<reference evidence="17" key="3">
    <citation type="submission" date="2025-09" db="UniProtKB">
        <authorList>
            <consortium name="Ensembl"/>
        </authorList>
    </citation>
    <scope>IDENTIFICATION</scope>
</reference>
<evidence type="ECO:0000256" key="9">
    <source>
        <dbReference type="ARBA" id="ARBA00022776"/>
    </source>
</evidence>
<dbReference type="AlphaFoldDB" id="A0A674N3I5"/>
<evidence type="ECO:0000256" key="12">
    <source>
        <dbReference type="ARBA" id="ARBA00023212"/>
    </source>
</evidence>
<evidence type="ECO:0000313" key="18">
    <source>
        <dbReference type="Proteomes" id="UP000005226"/>
    </source>
</evidence>
<dbReference type="Gene3D" id="3.40.50.300">
    <property type="entry name" value="P-loop containing nucleotide triphosphate hydrolases"/>
    <property type="match status" value="1"/>
</dbReference>
<dbReference type="GeneTree" id="ENSGT00940000155098"/>
<dbReference type="Ensembl" id="ENSTRUT00000071955.1">
    <property type="protein sequence ID" value="ENSTRUP00000068247.1"/>
    <property type="gene ID" value="ENSTRUG00000021827.2"/>
</dbReference>
<keyword evidence="14" id="KW-0131">Cell cycle</keyword>
<keyword evidence="8 15" id="KW-0547">Nucleotide-binding</keyword>
<comment type="similarity">
    <text evidence="15">Belongs to the TRAFAC class TrmE-Era-EngA-EngB-Septin-like GTPase superfamily. Septin GTPase family.</text>
</comment>
<dbReference type="PANTHER" id="PTHR18884">
    <property type="entry name" value="SEPTIN"/>
    <property type="match status" value="1"/>
</dbReference>
<evidence type="ECO:0000256" key="15">
    <source>
        <dbReference type="RuleBase" id="RU004560"/>
    </source>
</evidence>
<keyword evidence="6" id="KW-0963">Cytoplasm</keyword>
<dbReference type="FunFam" id="3.40.50.300:FF:000064">
    <property type="entry name" value="Septin 4"/>
    <property type="match status" value="1"/>
</dbReference>
<sequence>MQPSSPRGIIHTVAKAFENVAFLQSTVKTNTFLYESVVQQLPSAIRKEMRNCPLTSGLLPLEFWRSVDVLFPVLLKGESGLGKSTLINSLFLTDLYPERIIPGAAEKIERTVQIEASTVEIEERGVKLRLTVVDTPGYGDAINSQDCFSTIISYIDDQFERYLHDESGLNRRHIVDNRVHCCFYFISPLGHGLKPLDVQFMKAIHNKVNVVPVIAKADTLTLRERERLKRRILDEIDEHGIKIYHLPDAESDEDEDFKEQTRILKASIPFAVVGSNQQIEAKGKKVRGRLYPWGVVEVENPEHNDFLKLRTMLITHMQDLQEVTQDLHYENFRSERLKRGGRKGPEPEEKDKDIILQEKEAELRRMQEMIAKMQAQMQRQGEGEGDGSHM</sequence>
<keyword evidence="5" id="KW-1003">Cell membrane</keyword>
<dbReference type="GO" id="GO:0051301">
    <property type="term" value="P:cell division"/>
    <property type="evidence" value="ECO:0007669"/>
    <property type="project" value="UniProtKB-KW"/>
</dbReference>
<dbReference type="PROSITE" id="PS51719">
    <property type="entry name" value="G_SEPTIN"/>
    <property type="match status" value="1"/>
</dbReference>
<dbReference type="Proteomes" id="UP000005226">
    <property type="component" value="Chromosome 22"/>
</dbReference>
<keyword evidence="7" id="KW-0132">Cell division</keyword>
<dbReference type="InterPro" id="IPR016491">
    <property type="entry name" value="Septin"/>
</dbReference>
<keyword evidence="13" id="KW-0966">Cell projection</keyword>
<evidence type="ECO:0000256" key="14">
    <source>
        <dbReference type="ARBA" id="ARBA00023306"/>
    </source>
</evidence>
<evidence type="ECO:0000256" key="2">
    <source>
        <dbReference type="ARBA" id="ARBA00004214"/>
    </source>
</evidence>
<keyword evidence="11" id="KW-0472">Membrane</keyword>
<keyword evidence="18" id="KW-1185">Reference proteome</keyword>
<dbReference type="InterPro" id="IPR030379">
    <property type="entry name" value="G_SEPTIN_dom"/>
</dbReference>
<dbReference type="InterPro" id="IPR027417">
    <property type="entry name" value="P-loop_NTPase"/>
</dbReference>
<protein>
    <submittedName>
        <fullName evidence="17">Septin 2</fullName>
    </submittedName>
</protein>
<dbReference type="InParanoid" id="A0A674N3I5"/>
<evidence type="ECO:0000256" key="7">
    <source>
        <dbReference type="ARBA" id="ARBA00022618"/>
    </source>
</evidence>
<dbReference type="GO" id="GO:0032154">
    <property type="term" value="C:cleavage furrow"/>
    <property type="evidence" value="ECO:0007669"/>
    <property type="project" value="UniProtKB-SubCell"/>
</dbReference>
<evidence type="ECO:0000256" key="4">
    <source>
        <dbReference type="ARBA" id="ARBA00004626"/>
    </source>
</evidence>
<proteinExistence type="inferred from homology"/>